<dbReference type="InterPro" id="IPR036502">
    <property type="entry name" value="NiSOD_sf"/>
</dbReference>
<dbReference type="GO" id="GO:0016151">
    <property type="term" value="F:nickel cation binding"/>
    <property type="evidence" value="ECO:0007669"/>
    <property type="project" value="InterPro"/>
</dbReference>
<evidence type="ECO:0000313" key="1">
    <source>
        <dbReference type="EMBL" id="AHW52403.1"/>
    </source>
</evidence>
<dbReference type="SUPFAM" id="SSF109770">
    <property type="entry name" value="Nickel-containing superoxide dismutase, NiSOD"/>
    <property type="match status" value="1"/>
</dbReference>
<protein>
    <submittedName>
        <fullName evidence="1">Superoxide dismutase Ni-type</fullName>
    </submittedName>
</protein>
<accession>X5CVB3</accession>
<reference evidence="1" key="1">
    <citation type="journal article" date="2014" name="J. Proteomics">
        <title>Comparative proteomics reveals proteins impacted by nitrogen deprivation in wild-type and high lipid-accumulating mutant strains of Tisochrysis lutea.</title>
        <authorList>
            <person name="Garnier M."/>
            <person name="Carrier G."/>
            <person name="Rogniaux H."/>
            <person name="Nicolau E."/>
            <person name="Bougaran G."/>
            <person name="Saint-Jean B."/>
            <person name="Cadoret J.P."/>
        </authorList>
    </citation>
    <scope>NUCLEOTIDE SEQUENCE</scope>
</reference>
<organism evidence="1">
    <name type="scientific">Tisochrysis lutea</name>
    <dbReference type="NCBI Taxonomy" id="1321669"/>
    <lineage>
        <taxon>Eukaryota</taxon>
        <taxon>Haptista</taxon>
        <taxon>Haptophyta</taxon>
        <taxon>Prymnesiophyceae</taxon>
        <taxon>Isochrysidales</taxon>
        <taxon>Isochrysidaceae</taxon>
        <taxon>Tisochrysis</taxon>
    </lineage>
</organism>
<proteinExistence type="evidence at transcript level"/>
<dbReference type="EMBL" id="KF233726">
    <property type="protein sequence ID" value="AHW52403.1"/>
    <property type="molecule type" value="mRNA"/>
</dbReference>
<name>X5CVB3_9EUKA</name>
<dbReference type="GO" id="GO:0004784">
    <property type="term" value="F:superoxide dismutase activity"/>
    <property type="evidence" value="ECO:0007669"/>
    <property type="project" value="InterPro"/>
</dbReference>
<dbReference type="Gene3D" id="1.20.120.400">
    <property type="entry name" value="Nickel-containing superoxide dismutase"/>
    <property type="match status" value="1"/>
</dbReference>
<dbReference type="Pfam" id="PF09055">
    <property type="entry name" value="Sod_Ni"/>
    <property type="match status" value="1"/>
</dbReference>
<dbReference type="AlphaFoldDB" id="X5CVB3"/>
<sequence>MVGSIVRCHCQVPCGIFDDPVRVTLIKEDAATIRKSMVQITELSGQGTALSLNQAARWVAVKEASAGNIMSIVADYMLAQRVKKELFDNSADYLAALEVHHTVLQAAMKTKQVVDVAACDALDHAIEDVGKMYTK</sequence>
<dbReference type="InterPro" id="IPR014123">
    <property type="entry name" value="Superoxide_dismutase_Ni-type"/>
</dbReference>